<sequence>MSANPTEHGKRPPRARQQQPVTLPPSLHLQVLTFPGWNFSVNHTEHLQCLRTGQRGQVKADLRRVLLRLRHLYEGEEDPELSQPVTVNLKVTLQGIGRRAEADAQASGSLGATAACRQPSTHGTSPPPPSPGDTTVTIHPKEIRTFFVHFQKP</sequence>
<feature type="region of interest" description="Disordered" evidence="1">
    <location>
        <begin position="102"/>
        <end position="137"/>
    </location>
</feature>
<dbReference type="RefSeq" id="XP_060044454.1">
    <property type="nucleotide sequence ID" value="XM_060188471.1"/>
</dbReference>
<evidence type="ECO:0000256" key="1">
    <source>
        <dbReference type="SAM" id="MobiDB-lite"/>
    </source>
</evidence>
<accession>A0ABM3X6L1</accession>
<gene>
    <name evidence="3" type="primary">MAN2B2</name>
</gene>
<keyword evidence="2" id="KW-1185">Reference proteome</keyword>
<evidence type="ECO:0000313" key="3">
    <source>
        <dbReference type="RefSeq" id="XP_060044454.1"/>
    </source>
</evidence>
<name>A0ABM3X6L1_ERIEU</name>
<dbReference type="Proteomes" id="UP001652624">
    <property type="component" value="Chromosome 3"/>
</dbReference>
<dbReference type="SUPFAM" id="SSF74650">
    <property type="entry name" value="Galactose mutarotase-like"/>
    <property type="match status" value="1"/>
</dbReference>
<dbReference type="InterPro" id="IPR011013">
    <property type="entry name" value="Gal_mutarotase_sf_dom"/>
</dbReference>
<evidence type="ECO:0000313" key="2">
    <source>
        <dbReference type="Proteomes" id="UP001652624"/>
    </source>
</evidence>
<proteinExistence type="predicted"/>
<dbReference type="GeneID" id="103126685"/>
<reference evidence="3" key="1">
    <citation type="submission" date="2025-08" db="UniProtKB">
        <authorList>
            <consortium name="RefSeq"/>
        </authorList>
    </citation>
    <scope>IDENTIFICATION</scope>
</reference>
<organism evidence="2 3">
    <name type="scientific">Erinaceus europaeus</name>
    <name type="common">Western European hedgehog</name>
    <dbReference type="NCBI Taxonomy" id="9365"/>
    <lineage>
        <taxon>Eukaryota</taxon>
        <taxon>Metazoa</taxon>
        <taxon>Chordata</taxon>
        <taxon>Craniata</taxon>
        <taxon>Vertebrata</taxon>
        <taxon>Euteleostomi</taxon>
        <taxon>Mammalia</taxon>
        <taxon>Eutheria</taxon>
        <taxon>Laurasiatheria</taxon>
        <taxon>Eulipotyphla</taxon>
        <taxon>Erinaceidae</taxon>
        <taxon>Erinaceinae</taxon>
        <taxon>Erinaceus</taxon>
    </lineage>
</organism>
<dbReference type="Gene3D" id="2.60.40.1360">
    <property type="match status" value="1"/>
</dbReference>
<protein>
    <submittedName>
        <fullName evidence="3">Epididymis-specific alpha-mannosidase</fullName>
    </submittedName>
</protein>